<feature type="domain" description="UPF0261" evidence="2">
    <location>
        <begin position="181"/>
        <end position="398"/>
    </location>
</feature>
<sequence length="403" mass="41707">MTERGDILVIGTMDTKAAELTFVRDRIAAAGETVRIVDVSTSAKGGGADIGASDIAACHPKGADAVFTGERGSAVSAMADALKHWIGTQHVAGAIGLGGSGGTALIAPALRSLPLGVPKLIVSTVAAGNTAPYIDTSDLILAPSVTDIGGLNRVSRPILANAAAAIVGMVRAEPVAAEADRPAIGCTMFGVTTACVTAATEALSDDFDCIVFHATGTGGRSMEDLAVQGRLDGILDLTTTELCDRLAGGIMPAGPDRIDRLASLGLPYVGSVGALDMVNFGAPETVPERYADRTFYHHNPQITLMRTTVDESAALGREIGESLNRFEGPVEFLLPEGGVSALDSAGQPFDDPEAREALFAAIEQTVETTGSRRVRRLPHNINDPAFADAAADALRKMMEEKTT</sequence>
<keyword evidence="4" id="KW-1185">Reference proteome</keyword>
<dbReference type="OrthoDB" id="9776369at2"/>
<proteinExistence type="predicted"/>
<organism evidence="3 4">
    <name type="scientific">Pelagovum pacificum</name>
    <dbReference type="NCBI Taxonomy" id="2588711"/>
    <lineage>
        <taxon>Bacteria</taxon>
        <taxon>Pseudomonadati</taxon>
        <taxon>Pseudomonadota</taxon>
        <taxon>Alphaproteobacteria</taxon>
        <taxon>Rhodobacterales</taxon>
        <taxon>Paracoccaceae</taxon>
        <taxon>Pelagovum</taxon>
    </lineage>
</organism>
<dbReference type="CDD" id="cd15488">
    <property type="entry name" value="Tm-1-like"/>
    <property type="match status" value="1"/>
</dbReference>
<dbReference type="NCBIfam" id="NF002674">
    <property type="entry name" value="PRK02399.1-2"/>
    <property type="match status" value="1"/>
</dbReference>
<dbReference type="PANTHER" id="PTHR31862">
    <property type="entry name" value="UPF0261 DOMAIN PROTEIN (AFU_ORTHOLOGUE AFUA_1G10120)"/>
    <property type="match status" value="1"/>
</dbReference>
<dbReference type="PIRSF" id="PIRSF033271">
    <property type="entry name" value="UCP033271"/>
    <property type="match status" value="1"/>
</dbReference>
<dbReference type="Gene3D" id="3.40.50.12030">
    <property type="entry name" value="Uncharacterised protein family UPF0261, NC domain"/>
    <property type="match status" value="1"/>
</dbReference>
<evidence type="ECO:0000313" key="4">
    <source>
        <dbReference type="Proteomes" id="UP000314011"/>
    </source>
</evidence>
<reference evidence="3 4" key="1">
    <citation type="submission" date="2019-06" db="EMBL/GenBank/DDBJ databases">
        <title>Genome of new Rhodobacteraceae sp. SM1903.</title>
        <authorList>
            <person name="Ren X."/>
        </authorList>
    </citation>
    <scope>NUCLEOTIDE SEQUENCE [LARGE SCALE GENOMIC DNA]</scope>
    <source>
        <strain evidence="3 4">SM1903</strain>
    </source>
</reference>
<dbReference type="Pfam" id="PF23189">
    <property type="entry name" value="UPF0261_C"/>
    <property type="match status" value="1"/>
</dbReference>
<dbReference type="InterPro" id="IPR008322">
    <property type="entry name" value="UPF0261"/>
</dbReference>
<evidence type="ECO:0000259" key="2">
    <source>
        <dbReference type="Pfam" id="PF23189"/>
    </source>
</evidence>
<dbReference type="InterPro" id="IPR051353">
    <property type="entry name" value="Tobamovirus_resist_UPF0261"/>
</dbReference>
<dbReference type="RefSeq" id="WP_140195238.1">
    <property type="nucleotide sequence ID" value="NZ_CP065915.1"/>
</dbReference>
<dbReference type="InterPro" id="IPR044122">
    <property type="entry name" value="UPF0261_N"/>
</dbReference>
<name>A0A5C5GK02_9RHOB</name>
<dbReference type="Pfam" id="PF06792">
    <property type="entry name" value="UPF0261"/>
    <property type="match status" value="1"/>
</dbReference>
<gene>
    <name evidence="3" type="ORF">FHY64_13075</name>
</gene>
<dbReference type="Gene3D" id="3.40.50.12020">
    <property type="entry name" value="Uncharacterised protein family UPF0261, NN domain"/>
    <property type="match status" value="1"/>
</dbReference>
<protein>
    <submittedName>
        <fullName evidence="3">UPF0261 family protein</fullName>
    </submittedName>
</protein>
<dbReference type="AlphaFoldDB" id="A0A5C5GK02"/>
<comment type="caution">
    <text evidence="3">The sequence shown here is derived from an EMBL/GenBank/DDBJ whole genome shotgun (WGS) entry which is preliminary data.</text>
</comment>
<accession>A0A5C5GK02</accession>
<dbReference type="InterPro" id="IPR056778">
    <property type="entry name" value="UPF0261_C"/>
</dbReference>
<dbReference type="PANTHER" id="PTHR31862:SF1">
    <property type="entry name" value="UPF0261 DOMAIN PROTEIN (AFU_ORTHOLOGUE AFUA_1G10120)"/>
    <property type="match status" value="1"/>
</dbReference>
<evidence type="ECO:0000259" key="1">
    <source>
        <dbReference type="Pfam" id="PF06792"/>
    </source>
</evidence>
<evidence type="ECO:0000313" key="3">
    <source>
        <dbReference type="EMBL" id="TNY34151.1"/>
    </source>
</evidence>
<feature type="domain" description="UPF0261" evidence="1">
    <location>
        <begin position="7"/>
        <end position="173"/>
    </location>
</feature>
<dbReference type="NCBIfam" id="NF002673">
    <property type="entry name" value="PRK02399.1-1"/>
    <property type="match status" value="1"/>
</dbReference>
<dbReference type="Proteomes" id="UP000314011">
    <property type="component" value="Unassembled WGS sequence"/>
</dbReference>
<dbReference type="EMBL" id="VFFF01000001">
    <property type="protein sequence ID" value="TNY34151.1"/>
    <property type="molecule type" value="Genomic_DNA"/>
</dbReference>